<dbReference type="AlphaFoldDB" id="M5C6U6"/>
<proteinExistence type="predicted"/>
<name>M5C6U6_THACB</name>
<comment type="caution">
    <text evidence="2">The sequence shown here is derived from an EMBL/GenBank/DDBJ whole genome shotgun (WGS) entry which is preliminary data.</text>
</comment>
<evidence type="ECO:0000256" key="1">
    <source>
        <dbReference type="SAM" id="MobiDB-lite"/>
    </source>
</evidence>
<dbReference type="HOGENOM" id="CLU_723974_0_0_1"/>
<evidence type="ECO:0000313" key="3">
    <source>
        <dbReference type="Proteomes" id="UP000012065"/>
    </source>
</evidence>
<organism evidence="2 3">
    <name type="scientific">Thanatephorus cucumeris (strain AG1-IB / isolate 7/3/14)</name>
    <name type="common">Lettuce bottom rot fungus</name>
    <name type="synonym">Rhizoctonia solani</name>
    <dbReference type="NCBI Taxonomy" id="1108050"/>
    <lineage>
        <taxon>Eukaryota</taxon>
        <taxon>Fungi</taxon>
        <taxon>Dikarya</taxon>
        <taxon>Basidiomycota</taxon>
        <taxon>Agaricomycotina</taxon>
        <taxon>Agaricomycetes</taxon>
        <taxon>Cantharellales</taxon>
        <taxon>Ceratobasidiaceae</taxon>
        <taxon>Rhizoctonia</taxon>
        <taxon>Rhizoctonia solani AG-1</taxon>
    </lineage>
</organism>
<evidence type="ECO:0000313" key="2">
    <source>
        <dbReference type="EMBL" id="CCO31592.1"/>
    </source>
</evidence>
<protein>
    <submittedName>
        <fullName evidence="2">Uncharacterized protein</fullName>
    </submittedName>
</protein>
<dbReference type="EMBL" id="CAOJ01008429">
    <property type="protein sequence ID" value="CCO31592.1"/>
    <property type="molecule type" value="Genomic_DNA"/>
</dbReference>
<feature type="region of interest" description="Disordered" evidence="1">
    <location>
        <begin position="1"/>
        <end position="34"/>
    </location>
</feature>
<reference evidence="2 3" key="1">
    <citation type="journal article" date="2013" name="J. Biotechnol.">
        <title>Establishment and interpretation of the genome sequence of the phytopathogenic fungus Rhizoctonia solani AG1-IB isolate 7/3/14.</title>
        <authorList>
            <person name="Wibberg D.W."/>
            <person name="Jelonek L.J."/>
            <person name="Rupp O.R."/>
            <person name="Hennig M.H."/>
            <person name="Eikmeyer F.E."/>
            <person name="Goesmann A.G."/>
            <person name="Hartmann A.H."/>
            <person name="Borriss R.B."/>
            <person name="Grosch R.G."/>
            <person name="Puehler A.P."/>
            <person name="Schlueter A.S."/>
        </authorList>
    </citation>
    <scope>NUCLEOTIDE SEQUENCE [LARGE SCALE GENOMIC DNA]</scope>
    <source>
        <strain evidence="3">AG1-IB / isolate 7/3/14</strain>
    </source>
</reference>
<accession>M5C6U6</accession>
<feature type="compositionally biased region" description="Low complexity" evidence="1">
    <location>
        <begin position="14"/>
        <end position="27"/>
    </location>
</feature>
<dbReference type="Proteomes" id="UP000012065">
    <property type="component" value="Unassembled WGS sequence"/>
</dbReference>
<gene>
    <name evidence="2" type="ORF">BN14_05638</name>
</gene>
<sequence>MPNSQAAKRATKLTSTSMTVTRSTSLSGTGAVEPLSPLRPPLPVKVPCSAATAKDFLCWAGFLDSKVDICTAALCSTLLAGIVDQPDVSQTVCALIHCINLILPEAFSLVSSTNSQLSAIADKLDTLLANADREPAAPHTPPVLAELGKKLDIVTQNIQKATESWRTVPAFSCCPAPSAPPAMAALVGPTRADIAKNKCIQSQGWHILVKPNTDAIKKSLDTLNVCMLVTKEELAWDMAWAAIKDTNVPEALRLTTKPRVVFKAALRLARGGIRYELEDHTQAALLSNACISTKFEKGFGGVSCKGQGANILLQCAPTHFDPDNPAATHRFRDENKLNQGGILSMSRCKPPHKRKPEQTMAVLKLEMRSHNLADRLITKGGQ</sequence>